<feature type="non-terminal residue" evidence="7">
    <location>
        <position position="190"/>
    </location>
</feature>
<evidence type="ECO:0000313" key="8">
    <source>
        <dbReference type="Proteomes" id="UP000235388"/>
    </source>
</evidence>
<dbReference type="EMBL" id="PGCJ01001063">
    <property type="protein sequence ID" value="PLW10339.1"/>
    <property type="molecule type" value="Genomic_DNA"/>
</dbReference>
<feature type="region of interest" description="Disordered" evidence="5">
    <location>
        <begin position="1"/>
        <end position="87"/>
    </location>
</feature>
<evidence type="ECO:0000259" key="6">
    <source>
        <dbReference type="PROSITE" id="PS50808"/>
    </source>
</evidence>
<comment type="caution">
    <text evidence="7">The sequence shown here is derived from an EMBL/GenBank/DDBJ whole genome shotgun (WGS) entry which is preliminary data.</text>
</comment>
<dbReference type="GO" id="GO:0005634">
    <property type="term" value="C:nucleus"/>
    <property type="evidence" value="ECO:0007669"/>
    <property type="project" value="TreeGrafter"/>
</dbReference>
<dbReference type="PANTHER" id="PTHR34396">
    <property type="entry name" value="OS03G0264950 PROTEIN-RELATED"/>
    <property type="match status" value="1"/>
</dbReference>
<gene>
    <name evidence="7" type="ORF">PCANC_19657</name>
</gene>
<keyword evidence="8" id="KW-1185">Reference proteome</keyword>
<organism evidence="7 8">
    <name type="scientific">Puccinia coronata f. sp. avenae</name>
    <dbReference type="NCBI Taxonomy" id="200324"/>
    <lineage>
        <taxon>Eukaryota</taxon>
        <taxon>Fungi</taxon>
        <taxon>Dikarya</taxon>
        <taxon>Basidiomycota</taxon>
        <taxon>Pucciniomycotina</taxon>
        <taxon>Pucciniomycetes</taxon>
        <taxon>Pucciniales</taxon>
        <taxon>Pucciniaceae</taxon>
        <taxon>Puccinia</taxon>
    </lineage>
</organism>
<evidence type="ECO:0000256" key="3">
    <source>
        <dbReference type="ARBA" id="ARBA00022833"/>
    </source>
</evidence>
<proteinExistence type="predicted"/>
<keyword evidence="3" id="KW-0862">Zinc</keyword>
<evidence type="ECO:0000313" key="7">
    <source>
        <dbReference type="EMBL" id="PLW10339.1"/>
    </source>
</evidence>
<evidence type="ECO:0000256" key="5">
    <source>
        <dbReference type="SAM" id="MobiDB-lite"/>
    </source>
</evidence>
<accession>A0A2N5SAS6</accession>
<dbReference type="GO" id="GO:0006357">
    <property type="term" value="P:regulation of transcription by RNA polymerase II"/>
    <property type="evidence" value="ECO:0007669"/>
    <property type="project" value="TreeGrafter"/>
</dbReference>
<dbReference type="PANTHER" id="PTHR34396:SF25">
    <property type="entry name" value="BOUNDARY ELEMENT ASSOCIATED FACTOR"/>
    <property type="match status" value="1"/>
</dbReference>
<dbReference type="STRING" id="200324.A0A2N5SAS6"/>
<feature type="compositionally biased region" description="Polar residues" evidence="5">
    <location>
        <begin position="1"/>
        <end position="21"/>
    </location>
</feature>
<dbReference type="PROSITE" id="PS50808">
    <property type="entry name" value="ZF_BED"/>
    <property type="match status" value="1"/>
</dbReference>
<dbReference type="InterPro" id="IPR003656">
    <property type="entry name" value="Znf_BED"/>
</dbReference>
<dbReference type="GO" id="GO:1990837">
    <property type="term" value="F:sequence-specific double-stranded DNA binding"/>
    <property type="evidence" value="ECO:0007669"/>
    <property type="project" value="TreeGrafter"/>
</dbReference>
<feature type="compositionally biased region" description="Polar residues" evidence="5">
    <location>
        <begin position="36"/>
        <end position="47"/>
    </location>
</feature>
<feature type="compositionally biased region" description="Low complexity" evidence="5">
    <location>
        <begin position="73"/>
        <end position="85"/>
    </location>
</feature>
<dbReference type="SUPFAM" id="SSF57667">
    <property type="entry name" value="beta-beta-alpha zinc fingers"/>
    <property type="match status" value="1"/>
</dbReference>
<keyword evidence="2 4" id="KW-0863">Zinc-finger</keyword>
<keyword evidence="1" id="KW-0479">Metal-binding</keyword>
<evidence type="ECO:0000256" key="1">
    <source>
        <dbReference type="ARBA" id="ARBA00022723"/>
    </source>
</evidence>
<evidence type="ECO:0000256" key="2">
    <source>
        <dbReference type="ARBA" id="ARBA00022771"/>
    </source>
</evidence>
<dbReference type="AlphaFoldDB" id="A0A2N5SAS6"/>
<dbReference type="Pfam" id="PF02892">
    <property type="entry name" value="zf-BED"/>
    <property type="match status" value="1"/>
</dbReference>
<protein>
    <recommendedName>
        <fullName evidence="6">BED-type domain-containing protein</fullName>
    </recommendedName>
</protein>
<dbReference type="Proteomes" id="UP000235388">
    <property type="component" value="Unassembled WGS sequence"/>
</dbReference>
<feature type="domain" description="BED-type" evidence="6">
    <location>
        <begin position="90"/>
        <end position="133"/>
    </location>
</feature>
<sequence>MAVLTRSSCTSRNANSNGNSDTSDDVPIEIEPTGQPDLNTQNNTQANKDVDDISVSVSQSQTESRRAQTPIPAESASKSQESSQAAKKRKLTSVVWQHFRKIEEGGVAKAQCNYCNLKLSAASSGGTNHLNRHSLKCLAESGAVIDPKQTLLGFTSHSKTPVNAVWIFSREKTLEKLAKMIIQHKYPFAI</sequence>
<reference evidence="7 8" key="1">
    <citation type="submission" date="2017-11" db="EMBL/GenBank/DDBJ databases">
        <title>De novo assembly and phasing of dikaryotic genomes from two isolates of Puccinia coronata f. sp. avenae, the causal agent of oat crown rust.</title>
        <authorList>
            <person name="Miller M.E."/>
            <person name="Zhang Y."/>
            <person name="Omidvar V."/>
            <person name="Sperschneider J."/>
            <person name="Schwessinger B."/>
            <person name="Raley C."/>
            <person name="Palmer J.M."/>
            <person name="Garnica D."/>
            <person name="Upadhyaya N."/>
            <person name="Rathjen J."/>
            <person name="Taylor J.M."/>
            <person name="Park R.F."/>
            <person name="Dodds P.N."/>
            <person name="Hirsch C.D."/>
            <person name="Kianian S.F."/>
            <person name="Figueroa M."/>
        </authorList>
    </citation>
    <scope>NUCLEOTIDE SEQUENCE [LARGE SCALE GENOMIC DNA]</scope>
    <source>
        <strain evidence="7">12NC29</strain>
    </source>
</reference>
<name>A0A2N5SAS6_9BASI</name>
<dbReference type="SMART" id="SM00614">
    <property type="entry name" value="ZnF_BED"/>
    <property type="match status" value="1"/>
</dbReference>
<dbReference type="OrthoDB" id="1900170at2759"/>
<dbReference type="InterPro" id="IPR036236">
    <property type="entry name" value="Znf_C2H2_sf"/>
</dbReference>
<dbReference type="InterPro" id="IPR053031">
    <property type="entry name" value="Cuticle_assoc_protein"/>
</dbReference>
<dbReference type="GO" id="GO:0008270">
    <property type="term" value="F:zinc ion binding"/>
    <property type="evidence" value="ECO:0007669"/>
    <property type="project" value="UniProtKB-KW"/>
</dbReference>
<evidence type="ECO:0000256" key="4">
    <source>
        <dbReference type="PROSITE-ProRule" id="PRU00027"/>
    </source>
</evidence>